<dbReference type="EMBL" id="CP126114">
    <property type="protein sequence ID" value="WHY84054.1"/>
    <property type="molecule type" value="Genomic_DNA"/>
</dbReference>
<dbReference type="Proteomes" id="UP001178288">
    <property type="component" value="Chromosome"/>
</dbReference>
<name>A0AA95MKP4_9BACI</name>
<dbReference type="KEGG" id="nnv:QNH39_15340"/>
<sequence>MEEKDLWMGKPFFFGFPSFTKYRITNQRLIIEKGVFTKITNEIELFRVRDIQVKRNLVERIFGFGDITVLSTDHMNSVILLKNIKKSVEVKDIIRNAVMEQRNIQRLEIDDIHQ</sequence>
<protein>
    <submittedName>
        <fullName evidence="2">PH domain-containing protein</fullName>
    </submittedName>
</protein>
<dbReference type="InterPro" id="IPR005182">
    <property type="entry name" value="YdbS-like_PH"/>
</dbReference>
<organism evidence="2 3">
    <name type="scientific">Neobacillus novalis</name>
    <dbReference type="NCBI Taxonomy" id="220687"/>
    <lineage>
        <taxon>Bacteria</taxon>
        <taxon>Bacillati</taxon>
        <taxon>Bacillota</taxon>
        <taxon>Bacilli</taxon>
        <taxon>Bacillales</taxon>
        <taxon>Bacillaceae</taxon>
        <taxon>Neobacillus</taxon>
    </lineage>
</organism>
<proteinExistence type="predicted"/>
<dbReference type="PANTHER" id="PTHR37938:SF1">
    <property type="entry name" value="BLL0215 PROTEIN"/>
    <property type="match status" value="1"/>
</dbReference>
<dbReference type="AlphaFoldDB" id="A0AA95MKP4"/>
<reference evidence="2" key="1">
    <citation type="submission" date="2023-05" db="EMBL/GenBank/DDBJ databases">
        <title>Comparative genomics of Bacillaceae isolates and their secondary metabolite potential.</title>
        <authorList>
            <person name="Song L."/>
            <person name="Nielsen L.J."/>
            <person name="Mohite O."/>
            <person name="Xu X."/>
            <person name="Weber T."/>
            <person name="Kovacs A.T."/>
        </authorList>
    </citation>
    <scope>NUCLEOTIDE SEQUENCE</scope>
    <source>
        <strain evidence="2">XLM17</strain>
    </source>
</reference>
<evidence type="ECO:0000313" key="2">
    <source>
        <dbReference type="EMBL" id="WHY84054.1"/>
    </source>
</evidence>
<dbReference type="RefSeq" id="WP_066088210.1">
    <property type="nucleotide sequence ID" value="NZ_CP126114.1"/>
</dbReference>
<keyword evidence="3" id="KW-1185">Reference proteome</keyword>
<gene>
    <name evidence="2" type="ORF">QNH39_15340</name>
</gene>
<accession>A0AA95MKP4</accession>
<evidence type="ECO:0000259" key="1">
    <source>
        <dbReference type="Pfam" id="PF03703"/>
    </source>
</evidence>
<evidence type="ECO:0000313" key="3">
    <source>
        <dbReference type="Proteomes" id="UP001178288"/>
    </source>
</evidence>
<feature type="domain" description="YdbS-like PH" evidence="1">
    <location>
        <begin position="19"/>
        <end position="79"/>
    </location>
</feature>
<dbReference type="PANTHER" id="PTHR37938">
    <property type="entry name" value="BLL0215 PROTEIN"/>
    <property type="match status" value="1"/>
</dbReference>
<dbReference type="Pfam" id="PF03703">
    <property type="entry name" value="bPH_2"/>
    <property type="match status" value="1"/>
</dbReference>